<accession>A0A1I6SXY1</accession>
<name>A0A1I6SXY1_9BACL</name>
<dbReference type="EMBL" id="FPAA01000008">
    <property type="protein sequence ID" value="SFS81825.1"/>
    <property type="molecule type" value="Genomic_DNA"/>
</dbReference>
<keyword evidence="2" id="KW-1185">Reference proteome</keyword>
<organism evidence="1 2">
    <name type="scientific">Marininema halotolerans</name>
    <dbReference type="NCBI Taxonomy" id="1155944"/>
    <lineage>
        <taxon>Bacteria</taxon>
        <taxon>Bacillati</taxon>
        <taxon>Bacillota</taxon>
        <taxon>Bacilli</taxon>
        <taxon>Bacillales</taxon>
        <taxon>Thermoactinomycetaceae</taxon>
        <taxon>Marininema</taxon>
    </lineage>
</organism>
<proteinExistence type="predicted"/>
<protein>
    <submittedName>
        <fullName evidence="1">Uncharacterized protein</fullName>
    </submittedName>
</protein>
<evidence type="ECO:0000313" key="1">
    <source>
        <dbReference type="EMBL" id="SFS81825.1"/>
    </source>
</evidence>
<dbReference type="Proteomes" id="UP000198660">
    <property type="component" value="Unassembled WGS sequence"/>
</dbReference>
<gene>
    <name evidence="1" type="ORF">SAMN05444972_108119</name>
</gene>
<sequence length="54" mass="6033">MKTGAFLFWVVILTRSLAQFYPFSQTNANTAVGQFEGESSIVAKILEGIARYFL</sequence>
<dbReference type="AlphaFoldDB" id="A0A1I6SXY1"/>
<evidence type="ECO:0000313" key="2">
    <source>
        <dbReference type="Proteomes" id="UP000198660"/>
    </source>
</evidence>
<reference evidence="2" key="1">
    <citation type="submission" date="2016-10" db="EMBL/GenBank/DDBJ databases">
        <authorList>
            <person name="Varghese N."/>
            <person name="Submissions S."/>
        </authorList>
    </citation>
    <scope>NUCLEOTIDE SEQUENCE [LARGE SCALE GENOMIC DNA]</scope>
    <source>
        <strain evidence="2">DSM 45789</strain>
    </source>
</reference>